<dbReference type="Proteomes" id="UP000593626">
    <property type="component" value="Chromosome"/>
</dbReference>
<evidence type="ECO:0000259" key="3">
    <source>
        <dbReference type="PROSITE" id="PS51898"/>
    </source>
</evidence>
<name>A0A7S8HGW6_9BACI</name>
<dbReference type="KEGG" id="mcui:G8O30_15480"/>
<dbReference type="PANTHER" id="PTHR30349">
    <property type="entry name" value="PHAGE INTEGRASE-RELATED"/>
    <property type="match status" value="1"/>
</dbReference>
<dbReference type="PROSITE" id="PS51898">
    <property type="entry name" value="TYR_RECOMBINASE"/>
    <property type="match status" value="1"/>
</dbReference>
<keyword evidence="2" id="KW-0233">DNA recombination</keyword>
<accession>A0A7S8HGW6</accession>
<keyword evidence="5" id="KW-1185">Reference proteome</keyword>
<dbReference type="InterPro" id="IPR002104">
    <property type="entry name" value="Integrase_catalytic"/>
</dbReference>
<dbReference type="SUPFAM" id="SSF56349">
    <property type="entry name" value="DNA breaking-rejoining enzymes"/>
    <property type="match status" value="1"/>
</dbReference>
<dbReference type="RefSeq" id="WP_239672904.1">
    <property type="nucleotide sequence ID" value="NZ_CP049742.1"/>
</dbReference>
<evidence type="ECO:0000313" key="4">
    <source>
        <dbReference type="EMBL" id="QPC48217.1"/>
    </source>
</evidence>
<dbReference type="Gene3D" id="1.10.150.130">
    <property type="match status" value="1"/>
</dbReference>
<dbReference type="InterPro" id="IPR013762">
    <property type="entry name" value="Integrase-like_cat_sf"/>
</dbReference>
<dbReference type="InterPro" id="IPR010998">
    <property type="entry name" value="Integrase_recombinase_N"/>
</dbReference>
<organism evidence="4 5">
    <name type="scientific">Mangrovibacillus cuniculi</name>
    <dbReference type="NCBI Taxonomy" id="2593652"/>
    <lineage>
        <taxon>Bacteria</taxon>
        <taxon>Bacillati</taxon>
        <taxon>Bacillota</taxon>
        <taxon>Bacilli</taxon>
        <taxon>Bacillales</taxon>
        <taxon>Bacillaceae</taxon>
        <taxon>Mangrovibacillus</taxon>
    </lineage>
</organism>
<keyword evidence="1" id="KW-0238">DNA-binding</keyword>
<reference evidence="4 5" key="1">
    <citation type="submission" date="2019-07" db="EMBL/GenBank/DDBJ databases">
        <title>Genome sequence of 2 isolates from Red Sea Mangroves.</title>
        <authorList>
            <person name="Sefrji F."/>
            <person name="Michoud G."/>
            <person name="Merlino G."/>
            <person name="Daffonchio D."/>
        </authorList>
    </citation>
    <scope>NUCLEOTIDE SEQUENCE [LARGE SCALE GENOMIC DNA]</scope>
    <source>
        <strain evidence="4 5">R1DC41</strain>
    </source>
</reference>
<evidence type="ECO:0000256" key="1">
    <source>
        <dbReference type="ARBA" id="ARBA00023125"/>
    </source>
</evidence>
<dbReference type="Pfam" id="PF00589">
    <property type="entry name" value="Phage_integrase"/>
    <property type="match status" value="1"/>
</dbReference>
<dbReference type="GO" id="GO:0006310">
    <property type="term" value="P:DNA recombination"/>
    <property type="evidence" value="ECO:0007669"/>
    <property type="project" value="UniProtKB-KW"/>
</dbReference>
<dbReference type="CDD" id="cd00397">
    <property type="entry name" value="DNA_BRE_C"/>
    <property type="match status" value="1"/>
</dbReference>
<evidence type="ECO:0000313" key="5">
    <source>
        <dbReference type="Proteomes" id="UP000593626"/>
    </source>
</evidence>
<dbReference type="EMBL" id="CP049742">
    <property type="protein sequence ID" value="QPC48217.1"/>
    <property type="molecule type" value="Genomic_DNA"/>
</dbReference>
<evidence type="ECO:0000256" key="2">
    <source>
        <dbReference type="ARBA" id="ARBA00023172"/>
    </source>
</evidence>
<protein>
    <submittedName>
        <fullName evidence="4">Site-specific integrase</fullName>
    </submittedName>
</protein>
<feature type="domain" description="Tyr recombinase" evidence="3">
    <location>
        <begin position="123"/>
        <end position="305"/>
    </location>
</feature>
<proteinExistence type="predicted"/>
<dbReference type="PANTHER" id="PTHR30349:SF92">
    <property type="entry name" value="SITE-SPECIFIC RECOMBINASE"/>
    <property type="match status" value="1"/>
</dbReference>
<dbReference type="GO" id="GO:0015074">
    <property type="term" value="P:DNA integration"/>
    <property type="evidence" value="ECO:0007669"/>
    <property type="project" value="InterPro"/>
</dbReference>
<dbReference type="Gene3D" id="1.10.443.10">
    <property type="entry name" value="Intergrase catalytic core"/>
    <property type="match status" value="1"/>
</dbReference>
<dbReference type="GO" id="GO:0003677">
    <property type="term" value="F:DNA binding"/>
    <property type="evidence" value="ECO:0007669"/>
    <property type="project" value="UniProtKB-KW"/>
</dbReference>
<dbReference type="AlphaFoldDB" id="A0A7S8HGW6"/>
<gene>
    <name evidence="4" type="ORF">G8O30_15480</name>
</gene>
<sequence length="305" mass="36745">MEGIIFSSIYFKKWLELNTLKHSTVKSYIRYLKCFDDYLRLVGWQGELDFDKFYYSNVQDKYAPIDLDFMDGFIEYLQENKTKSQAMSIFSGIKSFMDLLVDYDLLEYNPLRHYKNPFYYQSIRNRAISEEECIRLLKAAYDLDPFFQQYYLIMLLQTTCGLRAKELCKLTVSQIDFEHNVIVVDKGRKTKIGTVRMTDALQKKLREYMTHPYFLEWSQERDKELFFMKDKSYADYDLNKLLDRIRIKAKISQKITNHDLRATMAYLLYKHGNNYKSIQRQLRHKKLKTTLRYLPIHVELNGYLE</sequence>
<dbReference type="InterPro" id="IPR050090">
    <property type="entry name" value="Tyrosine_recombinase_XerCD"/>
</dbReference>
<dbReference type="InterPro" id="IPR011010">
    <property type="entry name" value="DNA_brk_join_enz"/>
</dbReference>